<dbReference type="Gene3D" id="3.40.50.300">
    <property type="entry name" value="P-loop containing nucleotide triphosphate hydrolases"/>
    <property type="match status" value="1"/>
</dbReference>
<feature type="region of interest" description="Disordered" evidence="1">
    <location>
        <begin position="804"/>
        <end position="835"/>
    </location>
</feature>
<dbReference type="EMBL" id="JABEPP010000002">
    <property type="protein sequence ID" value="NNM72433.1"/>
    <property type="molecule type" value="Genomic_DNA"/>
</dbReference>
<dbReference type="GO" id="GO:0005524">
    <property type="term" value="F:ATP binding"/>
    <property type="evidence" value="ECO:0007669"/>
    <property type="project" value="UniProtKB-KW"/>
</dbReference>
<reference evidence="2 3" key="1">
    <citation type="submission" date="2020-04" db="EMBL/GenBank/DDBJ databases">
        <title>Enterovirga sp. isolate from soil.</title>
        <authorList>
            <person name="Chea S."/>
            <person name="Kim D.-U."/>
        </authorList>
    </citation>
    <scope>NUCLEOTIDE SEQUENCE [LARGE SCALE GENOMIC DNA]</scope>
    <source>
        <strain evidence="2 3">DB1703</strain>
    </source>
</reference>
<proteinExistence type="predicted"/>
<keyword evidence="3" id="KW-1185">Reference proteome</keyword>
<dbReference type="SUPFAM" id="SSF52540">
    <property type="entry name" value="P-loop containing nucleoside triphosphate hydrolases"/>
    <property type="match status" value="1"/>
</dbReference>
<accession>A0A849IEX8</accession>
<organism evidence="2 3">
    <name type="scientific">Enterovirga aerilata</name>
    <dbReference type="NCBI Taxonomy" id="2730920"/>
    <lineage>
        <taxon>Bacteria</taxon>
        <taxon>Pseudomonadati</taxon>
        <taxon>Pseudomonadota</taxon>
        <taxon>Alphaproteobacteria</taxon>
        <taxon>Hyphomicrobiales</taxon>
        <taxon>Methylobacteriaceae</taxon>
        <taxon>Enterovirga</taxon>
    </lineage>
</organism>
<feature type="compositionally biased region" description="Polar residues" evidence="1">
    <location>
        <begin position="826"/>
        <end position="835"/>
    </location>
</feature>
<protein>
    <submittedName>
        <fullName evidence="2">ATP-binding protein</fullName>
    </submittedName>
</protein>
<name>A0A849IEX8_9HYPH</name>
<dbReference type="AlphaFoldDB" id="A0A849IEX8"/>
<gene>
    <name evidence="2" type="ORF">HJG44_08515</name>
</gene>
<dbReference type="InterPro" id="IPR027417">
    <property type="entry name" value="P-loop_NTPase"/>
</dbReference>
<sequence length="835" mass="94874">MSAETDRAFLTLRTLEPDIRAALAEHPNEADTRLKALDRILFEVMGWKREAVFTEPHTESGFIDYLLTVGDRRGAMVIEAKKAGLLAPATKSNEVSFVSLSGPVVKPLVPGIRQALGYATEKGVAVAAVTDGETWLFFRASRTDGRPPLEGKGILFPTLTSVIETFGRFAELLGPRPVLDRRHLAHLKDAEGLAVGDAEQQFFAFDPAEARMRPRDPLAHDASLLFSQFFSRLSDEQDREMLRDCFVETGESRKADLELQKIIQKVLNNISSLNTEHGGALQAELERTMTSRRSETVLLIGNKGSGKSTFIDRFFDQILPSSVRERCVVARVDLGDYHGDPDKIVVWAILKLRETLEAGVCANTPPHYEDLQGIFFKEYQRWRNGARRPLYQKDKDEFKIQFGEHMEKRREKEPDEYVRLLLDWATRGQGKLPCLIFDNTDQFPVEVQDAVYQLAHSLESAAPVFNIVPITDRTVWRLSKAGALQSYAAKSFYLPVPEAKEIISRRVSFLKGKLRKEPNAARAYFSSKGFQVEVNNLQMLAEAVEKVFVENDFVSGLIGRLGNFDIRRMLKLAERIFLSPEIKIDDIIRSKFGGPTVTTDKFRTHRALIKGEYDRFSETENEFVSNLFYSNPQRPGSPLLSFYVLWILRQRMNSIRSDSVEERHWLITDLCEYFEACGVAEELVLHCVRRLYERRLVEALDPNLQDLGMADKIAIKESGLAHIELVLSSTVYIEQMALTAGVNELSTRDAIRRRSYTKNSTAFIELRDVFLRYLLKVDAARLTIPEGALYGQLAEARRNIRGLCAGDRPHPRRAFPRDDHRRRPHSTTQRPGEAH</sequence>
<keyword evidence="2" id="KW-0067">ATP-binding</keyword>
<comment type="caution">
    <text evidence="2">The sequence shown here is derived from an EMBL/GenBank/DDBJ whole genome shotgun (WGS) entry which is preliminary data.</text>
</comment>
<dbReference type="RefSeq" id="WP_171217902.1">
    <property type="nucleotide sequence ID" value="NZ_JABEPP010000002.1"/>
</dbReference>
<evidence type="ECO:0000313" key="3">
    <source>
        <dbReference type="Proteomes" id="UP000564885"/>
    </source>
</evidence>
<dbReference type="Proteomes" id="UP000564885">
    <property type="component" value="Unassembled WGS sequence"/>
</dbReference>
<evidence type="ECO:0000313" key="2">
    <source>
        <dbReference type="EMBL" id="NNM72433.1"/>
    </source>
</evidence>
<keyword evidence="2" id="KW-0547">Nucleotide-binding</keyword>
<evidence type="ECO:0000256" key="1">
    <source>
        <dbReference type="SAM" id="MobiDB-lite"/>
    </source>
</evidence>